<evidence type="ECO:0000256" key="6">
    <source>
        <dbReference type="RuleBase" id="RU363076"/>
    </source>
</evidence>
<reference evidence="7 8" key="1">
    <citation type="journal article" date="2011" name="Front. Microbiol.">
        <title>Genomic signatures of strain selection and enhancement in Bacillus atrophaeus var. globigii, a historical biowarfare simulant.</title>
        <authorList>
            <person name="Gibbons H.S."/>
            <person name="Broomall S.M."/>
            <person name="McNew L.A."/>
            <person name="Daligault H."/>
            <person name="Chapman C."/>
            <person name="Bruce D."/>
            <person name="Karavis M."/>
            <person name="Krepps M."/>
            <person name="McGregor P.A."/>
            <person name="Hong C."/>
            <person name="Park K.H."/>
            <person name="Akmal A."/>
            <person name="Feldman A."/>
            <person name="Lin J.S."/>
            <person name="Chang W.E."/>
            <person name="Higgs B.W."/>
            <person name="Demirev P."/>
            <person name="Lindquist J."/>
            <person name="Liem A."/>
            <person name="Fochler E."/>
            <person name="Read T.D."/>
            <person name="Tapia R."/>
            <person name="Johnson S."/>
            <person name="Bishop-Lilly K.A."/>
            <person name="Detter C."/>
            <person name="Han C."/>
            <person name="Sozhamannan S."/>
            <person name="Rosenzweig C.N."/>
            <person name="Skowronski E.W."/>
        </authorList>
    </citation>
    <scope>NUCLEOTIDE SEQUENCE [LARGE SCALE GENOMIC DNA]</scope>
    <source>
        <strain evidence="7 8">GYP-17</strain>
    </source>
</reference>
<dbReference type="AlphaFoldDB" id="A0A432WPE0"/>
<comment type="caution">
    <text evidence="7">The sequence shown here is derived from an EMBL/GenBank/DDBJ whole genome shotgun (WGS) entry which is preliminary data.</text>
</comment>
<evidence type="ECO:0000313" key="8">
    <source>
        <dbReference type="Proteomes" id="UP000288405"/>
    </source>
</evidence>
<evidence type="ECO:0000256" key="2">
    <source>
        <dbReference type="ARBA" id="ARBA00007165"/>
    </source>
</evidence>
<sequence length="251" mass="28329">MAVLRVGSLLFRLHPGALLVTLLAIAIMVKLGLWQIDRGLEKQAIMDRHADAPHIYQPNAQTIAHLEADTRISVRATLDTERYFLIDNQILHGRAGYHVVALATAPEFDGEYLPVNLGWVAAGIDRSTFPEITLPEGELALDGRIRIPSSRPFLLQEQTFTPPESWPVRIQFPELDKLREGMRIPLMPVILLLAEDNPLGFPREWPVVVMTPQRHYAYAVQWFGLAIAAFVVFFVASRLRAKDDDAKSYEE</sequence>
<keyword evidence="5 6" id="KW-0472">Membrane</keyword>
<gene>
    <name evidence="7" type="ORF">CWE11_02525</name>
</gene>
<dbReference type="RefSeq" id="WP_126776034.1">
    <property type="nucleotide sequence ID" value="NZ_PIPM01000002.1"/>
</dbReference>
<protein>
    <recommendedName>
        <fullName evidence="6">SURF1-like protein</fullName>
    </recommendedName>
</protein>
<accession>A0A432WPE0</accession>
<dbReference type="OrthoDB" id="9789940at2"/>
<dbReference type="CDD" id="cd06662">
    <property type="entry name" value="SURF1"/>
    <property type="match status" value="1"/>
</dbReference>
<keyword evidence="6" id="KW-1003">Cell membrane</keyword>
<evidence type="ECO:0000256" key="4">
    <source>
        <dbReference type="ARBA" id="ARBA00022989"/>
    </source>
</evidence>
<dbReference type="GO" id="GO:0005886">
    <property type="term" value="C:plasma membrane"/>
    <property type="evidence" value="ECO:0007669"/>
    <property type="project" value="UniProtKB-SubCell"/>
</dbReference>
<dbReference type="PROSITE" id="PS50895">
    <property type="entry name" value="SURF1"/>
    <property type="match status" value="1"/>
</dbReference>
<dbReference type="Proteomes" id="UP000288405">
    <property type="component" value="Unassembled WGS sequence"/>
</dbReference>
<dbReference type="Pfam" id="PF02104">
    <property type="entry name" value="SURF1"/>
    <property type="match status" value="1"/>
</dbReference>
<feature type="transmembrane region" description="Helical" evidence="6">
    <location>
        <begin position="12"/>
        <end position="33"/>
    </location>
</feature>
<name>A0A432WPE0_9GAMM</name>
<feature type="transmembrane region" description="Helical" evidence="6">
    <location>
        <begin position="216"/>
        <end position="236"/>
    </location>
</feature>
<evidence type="ECO:0000256" key="3">
    <source>
        <dbReference type="ARBA" id="ARBA00022692"/>
    </source>
</evidence>
<keyword evidence="8" id="KW-1185">Reference proteome</keyword>
<proteinExistence type="inferred from homology"/>
<evidence type="ECO:0000256" key="5">
    <source>
        <dbReference type="ARBA" id="ARBA00023136"/>
    </source>
</evidence>
<dbReference type="PANTHER" id="PTHR23427:SF2">
    <property type="entry name" value="SURFEIT LOCUS PROTEIN 1"/>
    <property type="match status" value="1"/>
</dbReference>
<evidence type="ECO:0000313" key="7">
    <source>
        <dbReference type="EMBL" id="RUO35654.1"/>
    </source>
</evidence>
<dbReference type="PANTHER" id="PTHR23427">
    <property type="entry name" value="SURFEIT LOCUS PROTEIN"/>
    <property type="match status" value="1"/>
</dbReference>
<keyword evidence="4 6" id="KW-1133">Transmembrane helix</keyword>
<keyword evidence="3 6" id="KW-0812">Transmembrane</keyword>
<dbReference type="EMBL" id="PIPM01000002">
    <property type="protein sequence ID" value="RUO35654.1"/>
    <property type="molecule type" value="Genomic_DNA"/>
</dbReference>
<evidence type="ECO:0000256" key="1">
    <source>
        <dbReference type="ARBA" id="ARBA00004370"/>
    </source>
</evidence>
<comment type="similarity">
    <text evidence="2 6">Belongs to the SURF1 family.</text>
</comment>
<comment type="subcellular location">
    <subcellularLocation>
        <location evidence="6">Cell membrane</location>
        <topology evidence="6">Multi-pass membrane protein</topology>
    </subcellularLocation>
    <subcellularLocation>
        <location evidence="1">Membrane</location>
    </subcellularLocation>
</comment>
<organism evidence="7 8">
    <name type="scientific">Aliidiomarina sanyensis</name>
    <dbReference type="NCBI Taxonomy" id="1249555"/>
    <lineage>
        <taxon>Bacteria</taxon>
        <taxon>Pseudomonadati</taxon>
        <taxon>Pseudomonadota</taxon>
        <taxon>Gammaproteobacteria</taxon>
        <taxon>Alteromonadales</taxon>
        <taxon>Idiomarinaceae</taxon>
        <taxon>Aliidiomarina</taxon>
    </lineage>
</organism>
<dbReference type="InterPro" id="IPR045214">
    <property type="entry name" value="Surf1/Surf4"/>
</dbReference>
<dbReference type="InterPro" id="IPR002994">
    <property type="entry name" value="Surf1/Shy1"/>
</dbReference>